<dbReference type="SUPFAM" id="SSF56112">
    <property type="entry name" value="Protein kinase-like (PK-like)"/>
    <property type="match status" value="1"/>
</dbReference>
<accession>A0A3S5BNC8</accession>
<name>A0A3S5BNC8_9PLAT</name>
<comment type="caution">
    <text evidence="1">The sequence shown here is derived from an EMBL/GenBank/DDBJ whole genome shotgun (WGS) entry which is preliminary data.</text>
</comment>
<dbReference type="InterPro" id="IPR011009">
    <property type="entry name" value="Kinase-like_dom_sf"/>
</dbReference>
<reference evidence="1" key="1">
    <citation type="submission" date="2018-11" db="EMBL/GenBank/DDBJ databases">
        <authorList>
            <consortium name="Pathogen Informatics"/>
        </authorList>
    </citation>
    <scope>NUCLEOTIDE SEQUENCE</scope>
</reference>
<evidence type="ECO:0000313" key="2">
    <source>
        <dbReference type="Proteomes" id="UP000784294"/>
    </source>
</evidence>
<dbReference type="AlphaFoldDB" id="A0A3S5BNC8"/>
<organism evidence="1 2">
    <name type="scientific">Protopolystoma xenopodis</name>
    <dbReference type="NCBI Taxonomy" id="117903"/>
    <lineage>
        <taxon>Eukaryota</taxon>
        <taxon>Metazoa</taxon>
        <taxon>Spiralia</taxon>
        <taxon>Lophotrochozoa</taxon>
        <taxon>Platyhelminthes</taxon>
        <taxon>Monogenea</taxon>
        <taxon>Polyopisthocotylea</taxon>
        <taxon>Polystomatidea</taxon>
        <taxon>Polystomatidae</taxon>
        <taxon>Protopolystoma</taxon>
    </lineage>
</organism>
<dbReference type="EMBL" id="CAAALY010009306">
    <property type="protein sequence ID" value="VEL10543.1"/>
    <property type="molecule type" value="Genomic_DNA"/>
</dbReference>
<protein>
    <submittedName>
        <fullName evidence="1">Uncharacterized protein</fullName>
    </submittedName>
</protein>
<sequence length="202" mass="22853">MVQHGCIRVALRCTIAAKQSSFSYLLLAYLNDIKGNVVGAEIGGPQGRRKHEPGHTVTDYERFIDLVQRMLVYDPKHRIRPEEALAHRFFQRRDDGQLIALFLQFNHLLYCVCHFDLVCATWSERQGDLIEPSEHWLGTFPYVSPASSIRDVIVSTELQLIKVASEGNPLDQYSVQPLLHHSSPIFFVLPSNAAPLSLNLTS</sequence>
<proteinExistence type="predicted"/>
<dbReference type="Proteomes" id="UP000784294">
    <property type="component" value="Unassembled WGS sequence"/>
</dbReference>
<keyword evidence="2" id="KW-1185">Reference proteome</keyword>
<gene>
    <name evidence="1" type="ORF">PXEA_LOCUS3983</name>
</gene>
<evidence type="ECO:0000313" key="1">
    <source>
        <dbReference type="EMBL" id="VEL10543.1"/>
    </source>
</evidence>
<dbReference type="OrthoDB" id="9332038at2759"/>
<dbReference type="Gene3D" id="1.10.510.10">
    <property type="entry name" value="Transferase(Phosphotransferase) domain 1"/>
    <property type="match status" value="1"/>
</dbReference>